<accession>A0A8W8N765</accession>
<keyword evidence="3" id="KW-1185">Reference proteome</keyword>
<organism evidence="2 3">
    <name type="scientific">Magallana gigas</name>
    <name type="common">Pacific oyster</name>
    <name type="synonym">Crassostrea gigas</name>
    <dbReference type="NCBI Taxonomy" id="29159"/>
    <lineage>
        <taxon>Eukaryota</taxon>
        <taxon>Metazoa</taxon>
        <taxon>Spiralia</taxon>
        <taxon>Lophotrochozoa</taxon>
        <taxon>Mollusca</taxon>
        <taxon>Bivalvia</taxon>
        <taxon>Autobranchia</taxon>
        <taxon>Pteriomorphia</taxon>
        <taxon>Ostreida</taxon>
        <taxon>Ostreoidea</taxon>
        <taxon>Ostreidae</taxon>
        <taxon>Magallana</taxon>
    </lineage>
</organism>
<dbReference type="EnsemblMetazoa" id="G4632.1">
    <property type="protein sequence ID" value="G4632.1:cds"/>
    <property type="gene ID" value="G4632"/>
</dbReference>
<feature type="coiled-coil region" evidence="1">
    <location>
        <begin position="169"/>
        <end position="199"/>
    </location>
</feature>
<sequence>MWWFLVLTVKDKLSQGKLRGDKQLSQGRFGLALHTDGNLGSKLEMYHWSNCWTFLIYIIFTLAPSLGNSDRADAFDEMIAAFATDTRHIRSAISSAEEVKRETQERQNNLCRGMGPNNHPCGLTSFDVRNVRRGDDEDIEVETLNRGTRSLEGSRPDNPPTEKERMAYIAKLAKRRQDMDRILELLNEKENNIRQIRKRTCAVELGGACRTEWASAIADQYYYLMGPHGPGKRRRRSLINVLTGKLSHISTSNKGH</sequence>
<keyword evidence="1" id="KW-0175">Coiled coil</keyword>
<protein>
    <submittedName>
        <fullName evidence="2">Uncharacterized protein</fullName>
    </submittedName>
</protein>
<dbReference type="AlphaFoldDB" id="A0A8W8N765"/>
<reference evidence="2" key="1">
    <citation type="submission" date="2022-08" db="UniProtKB">
        <authorList>
            <consortium name="EnsemblMetazoa"/>
        </authorList>
    </citation>
    <scope>IDENTIFICATION</scope>
    <source>
        <strain evidence="2">05x7-T-G4-1.051#20</strain>
    </source>
</reference>
<evidence type="ECO:0000256" key="1">
    <source>
        <dbReference type="SAM" id="Coils"/>
    </source>
</evidence>
<dbReference type="Proteomes" id="UP000005408">
    <property type="component" value="Unassembled WGS sequence"/>
</dbReference>
<proteinExistence type="predicted"/>
<evidence type="ECO:0000313" key="3">
    <source>
        <dbReference type="Proteomes" id="UP000005408"/>
    </source>
</evidence>
<name>A0A8W8N765_MAGGI</name>
<evidence type="ECO:0000313" key="2">
    <source>
        <dbReference type="EnsemblMetazoa" id="G4632.1:cds"/>
    </source>
</evidence>